<keyword evidence="2" id="KW-1185">Reference proteome</keyword>
<dbReference type="EMBL" id="KN848075">
    <property type="protein sequence ID" value="KIX97028.1"/>
    <property type="molecule type" value="Genomic_DNA"/>
</dbReference>
<reference evidence="1 2" key="1">
    <citation type="submission" date="2015-01" db="EMBL/GenBank/DDBJ databases">
        <title>The Genome Sequence of Fonsecaea multimorphosa CBS 102226.</title>
        <authorList>
            <consortium name="The Broad Institute Genomics Platform"/>
            <person name="Cuomo C."/>
            <person name="de Hoog S."/>
            <person name="Gorbushina A."/>
            <person name="Stielow B."/>
            <person name="Teixiera M."/>
            <person name="Abouelleil A."/>
            <person name="Chapman S.B."/>
            <person name="Priest M."/>
            <person name="Young S.K."/>
            <person name="Wortman J."/>
            <person name="Nusbaum C."/>
            <person name="Birren B."/>
        </authorList>
    </citation>
    <scope>NUCLEOTIDE SEQUENCE [LARGE SCALE GENOMIC DNA]</scope>
    <source>
        <strain evidence="1 2">CBS 102226</strain>
    </source>
</reference>
<dbReference type="GeneID" id="27712888"/>
<organism evidence="1 2">
    <name type="scientific">Fonsecaea multimorphosa CBS 102226</name>
    <dbReference type="NCBI Taxonomy" id="1442371"/>
    <lineage>
        <taxon>Eukaryota</taxon>
        <taxon>Fungi</taxon>
        <taxon>Dikarya</taxon>
        <taxon>Ascomycota</taxon>
        <taxon>Pezizomycotina</taxon>
        <taxon>Eurotiomycetes</taxon>
        <taxon>Chaetothyriomycetidae</taxon>
        <taxon>Chaetothyriales</taxon>
        <taxon>Herpotrichiellaceae</taxon>
        <taxon>Fonsecaea</taxon>
    </lineage>
</organism>
<dbReference type="RefSeq" id="XP_016631151.1">
    <property type="nucleotide sequence ID" value="XM_016777641.1"/>
</dbReference>
<proteinExistence type="predicted"/>
<evidence type="ECO:0000313" key="1">
    <source>
        <dbReference type="EMBL" id="KIX97028.1"/>
    </source>
</evidence>
<evidence type="ECO:0000313" key="2">
    <source>
        <dbReference type="Proteomes" id="UP000053411"/>
    </source>
</evidence>
<dbReference type="Gene3D" id="3.40.390.10">
    <property type="entry name" value="Collagenase (Catalytic Domain)"/>
    <property type="match status" value="1"/>
</dbReference>
<accession>A0A0D2KK82</accession>
<gene>
    <name evidence="1" type="ORF">Z520_07142</name>
</gene>
<protein>
    <recommendedName>
        <fullName evidence="3">Lysine-specific metallo-endopeptidase domain-containing protein</fullName>
    </recommendedName>
</protein>
<evidence type="ECO:0008006" key="3">
    <source>
        <dbReference type="Google" id="ProtNLM"/>
    </source>
</evidence>
<name>A0A0D2KK82_9EURO</name>
<dbReference type="Proteomes" id="UP000053411">
    <property type="component" value="Unassembled WGS sequence"/>
</dbReference>
<dbReference type="VEuPathDB" id="FungiDB:Z520_07142"/>
<dbReference type="AlphaFoldDB" id="A0A0D2KK82"/>
<dbReference type="GO" id="GO:0008237">
    <property type="term" value="F:metallopeptidase activity"/>
    <property type="evidence" value="ECO:0007669"/>
    <property type="project" value="InterPro"/>
</dbReference>
<dbReference type="OrthoDB" id="5357726at2759"/>
<sequence length="261" mass="29796">MSQTEGGGAFLRYFRPEDADFVRRIFRTLANLPLDEVVTAENLVSVLTGPNAQLSSRFVQSRIYIGDSTARPTERQCKGQVNAWMSEDNADANAEIYICDDAFDWPSIEEIANPPQTSWARDNQGRPLPGYSCDGLGDFDSDWMKTMGSIILHEYMHWGFLYIQVPNWYYYIKTTSMGFRAIEDYTGPFPPNGYGAYHAKTIKDIYGSWDQAWPQTLNNADNYVYYALSKYWSWRCGKQFGPAPSEHDAHQRGASGWRPPD</sequence>
<dbReference type="InterPro" id="IPR024079">
    <property type="entry name" value="MetalloPept_cat_dom_sf"/>
</dbReference>